<dbReference type="Proteomes" id="UP000296049">
    <property type="component" value="Unassembled WGS sequence"/>
</dbReference>
<sequence>MDNDKTEKSKGGSKDVSHRKCRHSKSPPTDGPDNFMCPALWCYCLAGEKSHSQELPKLLGSAEQQLKVRAPGQGSSWSSIFRALLSANKCETKSTAPRLGVYEHLEHENRFTALSAWAGFGSQGAHKRESLQAAINHFTSKDPTKLGLQSAEQDFGSQHLLAAHGTQQLSNFPHMAVYTDTWR</sequence>
<dbReference type="AlphaFoldDB" id="R0JDZ9"/>
<name>R0JDZ9_ANAPL</name>
<feature type="region of interest" description="Disordered" evidence="1">
    <location>
        <begin position="1"/>
        <end position="30"/>
    </location>
</feature>
<dbReference type="EMBL" id="KB744295">
    <property type="protein sequence ID" value="EOA95455.1"/>
    <property type="molecule type" value="Genomic_DNA"/>
</dbReference>
<proteinExistence type="predicted"/>
<evidence type="ECO:0000313" key="2">
    <source>
        <dbReference type="EMBL" id="EOA95455.1"/>
    </source>
</evidence>
<evidence type="ECO:0000313" key="3">
    <source>
        <dbReference type="Proteomes" id="UP000296049"/>
    </source>
</evidence>
<keyword evidence="3" id="KW-1185">Reference proteome</keyword>
<protein>
    <submittedName>
        <fullName evidence="2">Uncharacterized protein</fullName>
    </submittedName>
</protein>
<organism evidence="2 3">
    <name type="scientific">Anas platyrhynchos</name>
    <name type="common">Mallard</name>
    <name type="synonym">Anas boschas</name>
    <dbReference type="NCBI Taxonomy" id="8839"/>
    <lineage>
        <taxon>Eukaryota</taxon>
        <taxon>Metazoa</taxon>
        <taxon>Chordata</taxon>
        <taxon>Craniata</taxon>
        <taxon>Vertebrata</taxon>
        <taxon>Euteleostomi</taxon>
        <taxon>Archelosauria</taxon>
        <taxon>Archosauria</taxon>
        <taxon>Dinosauria</taxon>
        <taxon>Saurischia</taxon>
        <taxon>Theropoda</taxon>
        <taxon>Coelurosauria</taxon>
        <taxon>Aves</taxon>
        <taxon>Neognathae</taxon>
        <taxon>Galloanserae</taxon>
        <taxon>Anseriformes</taxon>
        <taxon>Anatidae</taxon>
        <taxon>Anatinae</taxon>
        <taxon>Anas</taxon>
    </lineage>
</organism>
<reference evidence="3" key="1">
    <citation type="journal article" date="2013" name="Nat. Genet.">
        <title>The duck genome and transcriptome provide insight into an avian influenza virus reservoir species.</title>
        <authorList>
            <person name="Huang Y."/>
            <person name="Li Y."/>
            <person name="Burt D.W."/>
            <person name="Chen H."/>
            <person name="Zhang Y."/>
            <person name="Qian W."/>
            <person name="Kim H."/>
            <person name="Gan S."/>
            <person name="Zhao Y."/>
            <person name="Li J."/>
            <person name="Yi K."/>
            <person name="Feng H."/>
            <person name="Zhu P."/>
            <person name="Li B."/>
            <person name="Liu Q."/>
            <person name="Fairley S."/>
            <person name="Magor K.E."/>
            <person name="Du Z."/>
            <person name="Hu X."/>
            <person name="Goodman L."/>
            <person name="Tafer H."/>
            <person name="Vignal A."/>
            <person name="Lee T."/>
            <person name="Kim K.W."/>
            <person name="Sheng Z."/>
            <person name="An Y."/>
            <person name="Searle S."/>
            <person name="Herrero J."/>
            <person name="Groenen M.A."/>
            <person name="Crooijmans R.P."/>
            <person name="Faraut T."/>
            <person name="Cai Q."/>
            <person name="Webster R.G."/>
            <person name="Aldridge J.R."/>
            <person name="Warren W.C."/>
            <person name="Bartschat S."/>
            <person name="Kehr S."/>
            <person name="Marz M."/>
            <person name="Stadler P.F."/>
            <person name="Smith J."/>
            <person name="Kraus R.H."/>
            <person name="Zhao Y."/>
            <person name="Ren L."/>
            <person name="Fei J."/>
            <person name="Morisson M."/>
            <person name="Kaiser P."/>
            <person name="Griffin D.K."/>
            <person name="Rao M."/>
            <person name="Pitel F."/>
            <person name="Wang J."/>
            <person name="Li N."/>
        </authorList>
    </citation>
    <scope>NUCLEOTIDE SEQUENCE [LARGE SCALE GENOMIC DNA]</scope>
</reference>
<evidence type="ECO:0000256" key="1">
    <source>
        <dbReference type="SAM" id="MobiDB-lite"/>
    </source>
</evidence>
<accession>R0JDZ9</accession>
<feature type="compositionally biased region" description="Basic and acidic residues" evidence="1">
    <location>
        <begin position="1"/>
        <end position="18"/>
    </location>
</feature>
<gene>
    <name evidence="2" type="ORF">Anapl_14961</name>
</gene>